<dbReference type="AlphaFoldDB" id="A0AAV2H7V6"/>
<accession>A0AAV2H7V6</accession>
<organism evidence="2 3">
    <name type="scientific">Lymnaea stagnalis</name>
    <name type="common">Great pond snail</name>
    <name type="synonym">Helix stagnalis</name>
    <dbReference type="NCBI Taxonomy" id="6523"/>
    <lineage>
        <taxon>Eukaryota</taxon>
        <taxon>Metazoa</taxon>
        <taxon>Spiralia</taxon>
        <taxon>Lophotrochozoa</taxon>
        <taxon>Mollusca</taxon>
        <taxon>Gastropoda</taxon>
        <taxon>Heterobranchia</taxon>
        <taxon>Euthyneura</taxon>
        <taxon>Panpulmonata</taxon>
        <taxon>Hygrophila</taxon>
        <taxon>Lymnaeoidea</taxon>
        <taxon>Lymnaeidae</taxon>
        <taxon>Lymnaea</taxon>
    </lineage>
</organism>
<feature type="region of interest" description="Disordered" evidence="1">
    <location>
        <begin position="143"/>
        <end position="187"/>
    </location>
</feature>
<feature type="compositionally biased region" description="Acidic residues" evidence="1">
    <location>
        <begin position="430"/>
        <end position="442"/>
    </location>
</feature>
<proteinExistence type="predicted"/>
<comment type="caution">
    <text evidence="2">The sequence shown here is derived from an EMBL/GenBank/DDBJ whole genome shotgun (WGS) entry which is preliminary data.</text>
</comment>
<gene>
    <name evidence="2" type="ORF">GSLYS_00002481001</name>
</gene>
<name>A0AAV2H7V6_LYMST</name>
<dbReference type="Proteomes" id="UP001497497">
    <property type="component" value="Unassembled WGS sequence"/>
</dbReference>
<sequence>MSSTDVTLESKSHLSMTPSTVSSSTSLPSSWAGSLTRQPNDLSYMHRPPRIMPNYGKKFKDVVRLKTSMHKVLLYDNATEQSVLEVQLSGLASQCSRAKRELDLQKKSFVLRKQFKDKALKKLTKVHHGQDYHEFEQEYYGYTSDGADDHQDRDHPYNYKTGSLPNIRETNKTVTGNSYTGKNKLRKRRARLLKDGELERLSRSLDLPRQQEEDNETNLLPSIDISLPVSLTGTGSNDLGAAEDFTPRRRVGFSYQRGPKGMTQIFHTLPRSTHNTAEPVSEKPESATDDVSAISNGVNHLDEISAVNEANQPEILGVVAEHENTETLEVETAPTHPDVFDSSRPAKDQPFNVDRPLLDVRFALLQKSLVRQDPPNEGFLELSPSFTRPPPFRSVGRRLVQEQTNKGAMADEGRRSNYSVGVTPALSDGYQDDSDHDEENDDSESRANSAIKRLGSF</sequence>
<protein>
    <submittedName>
        <fullName evidence="2">Uncharacterized protein</fullName>
    </submittedName>
</protein>
<feature type="compositionally biased region" description="Polar residues" evidence="1">
    <location>
        <begin position="172"/>
        <end position="181"/>
    </location>
</feature>
<feature type="region of interest" description="Disordered" evidence="1">
    <location>
        <begin position="1"/>
        <end position="48"/>
    </location>
</feature>
<evidence type="ECO:0000313" key="2">
    <source>
        <dbReference type="EMBL" id="CAL1528311.1"/>
    </source>
</evidence>
<reference evidence="2 3" key="1">
    <citation type="submission" date="2024-04" db="EMBL/GenBank/DDBJ databases">
        <authorList>
            <consortium name="Genoscope - CEA"/>
            <person name="William W."/>
        </authorList>
    </citation>
    <scope>NUCLEOTIDE SEQUENCE [LARGE SCALE GENOMIC DNA]</scope>
</reference>
<dbReference type="EMBL" id="CAXITT010000030">
    <property type="protein sequence ID" value="CAL1528311.1"/>
    <property type="molecule type" value="Genomic_DNA"/>
</dbReference>
<feature type="region of interest" description="Disordered" evidence="1">
    <location>
        <begin position="374"/>
        <end position="457"/>
    </location>
</feature>
<feature type="compositionally biased region" description="Basic and acidic residues" evidence="1">
    <location>
        <begin position="147"/>
        <end position="157"/>
    </location>
</feature>
<evidence type="ECO:0000313" key="3">
    <source>
        <dbReference type="Proteomes" id="UP001497497"/>
    </source>
</evidence>
<feature type="compositionally biased region" description="Low complexity" evidence="1">
    <location>
        <begin position="13"/>
        <end position="35"/>
    </location>
</feature>
<evidence type="ECO:0000256" key="1">
    <source>
        <dbReference type="SAM" id="MobiDB-lite"/>
    </source>
</evidence>
<keyword evidence="3" id="KW-1185">Reference proteome</keyword>